<dbReference type="Gene3D" id="3.40.30.10">
    <property type="entry name" value="Glutaredoxin"/>
    <property type="match status" value="1"/>
</dbReference>
<evidence type="ECO:0000256" key="1">
    <source>
        <dbReference type="SAM" id="MobiDB-lite"/>
    </source>
</evidence>
<evidence type="ECO:0000313" key="4">
    <source>
        <dbReference type="Proteomes" id="UP000815677"/>
    </source>
</evidence>
<dbReference type="InterPro" id="IPR054416">
    <property type="entry name" value="GST_UstS-like_C"/>
</dbReference>
<evidence type="ECO:0000259" key="2">
    <source>
        <dbReference type="PROSITE" id="PS50404"/>
    </source>
</evidence>
<proteinExistence type="predicted"/>
<dbReference type="SUPFAM" id="SSF52833">
    <property type="entry name" value="Thioredoxin-like"/>
    <property type="match status" value="1"/>
</dbReference>
<gene>
    <name evidence="3" type="ORF">MCHLO_16552</name>
</gene>
<reference evidence="3" key="1">
    <citation type="submission" date="2014-09" db="EMBL/GenBank/DDBJ databases">
        <title>Genome sequence of the luminous mushroom Mycena chlorophos for searching fungal bioluminescence genes.</title>
        <authorList>
            <person name="Tanaka Y."/>
            <person name="Kasuga D."/>
            <person name="Oba Y."/>
            <person name="Hase S."/>
            <person name="Sato K."/>
            <person name="Oba Y."/>
            <person name="Sakakibara Y."/>
        </authorList>
    </citation>
    <scope>NUCLEOTIDE SEQUENCE</scope>
</reference>
<keyword evidence="4" id="KW-1185">Reference proteome</keyword>
<feature type="region of interest" description="Disordered" evidence="1">
    <location>
        <begin position="153"/>
        <end position="191"/>
    </location>
</feature>
<name>A0ABQ0MAU1_MYCCL</name>
<dbReference type="Pfam" id="PF22041">
    <property type="entry name" value="GST_C_7"/>
    <property type="match status" value="2"/>
</dbReference>
<dbReference type="Gene3D" id="1.20.1050.10">
    <property type="match status" value="1"/>
</dbReference>
<accession>A0ABQ0MAU1</accession>
<dbReference type="InterPro" id="IPR036249">
    <property type="entry name" value="Thioredoxin-like_sf"/>
</dbReference>
<dbReference type="InterPro" id="IPR004045">
    <property type="entry name" value="Glutathione_S-Trfase_N"/>
</dbReference>
<organism evidence="3 4">
    <name type="scientific">Mycena chlorophos</name>
    <name type="common">Agaric fungus</name>
    <name type="synonym">Agaricus chlorophos</name>
    <dbReference type="NCBI Taxonomy" id="658473"/>
    <lineage>
        <taxon>Eukaryota</taxon>
        <taxon>Fungi</taxon>
        <taxon>Dikarya</taxon>
        <taxon>Basidiomycota</taxon>
        <taxon>Agaricomycotina</taxon>
        <taxon>Agaricomycetes</taxon>
        <taxon>Agaricomycetidae</taxon>
        <taxon>Agaricales</taxon>
        <taxon>Marasmiineae</taxon>
        <taxon>Mycenaceae</taxon>
        <taxon>Mycena</taxon>
    </lineage>
</organism>
<dbReference type="CDD" id="cd00299">
    <property type="entry name" value="GST_C_family"/>
    <property type="match status" value="1"/>
</dbReference>
<sequence length="283" mass="31788">MSRRPASRAPVPIITLYDLQSASPQPWAPNIQRIRFILNYKRLRYQTVFVEFPDVEATLRSIGAPPSAMRSDGRPLYTLPVLVDPTRNPQAPHVLVNPNLIAEYLESAYPAYPIFPAGTRALETLFVHYIQEVFVKPLLPILVPLSQQSLPERSQSHFRHHSASTSNTSHVRHGNTMGTPGPPSPSSAMQMLPPGPVREQAWRAVQEQFDFLAVILDKNANDGVGDGVVACGAEVSYADFALCSVLVWIQRMAANDGWARIRDWNGGRWARLWDRCRAYMDEY</sequence>
<protein>
    <recommendedName>
        <fullName evidence="2">GST N-terminal domain-containing protein</fullName>
    </recommendedName>
</protein>
<dbReference type="Proteomes" id="UP000815677">
    <property type="component" value="Unassembled WGS sequence"/>
</dbReference>
<evidence type="ECO:0000313" key="3">
    <source>
        <dbReference type="EMBL" id="GAT60415.1"/>
    </source>
</evidence>
<dbReference type="EMBL" id="DF849943">
    <property type="protein sequence ID" value="GAT60415.1"/>
    <property type="molecule type" value="Genomic_DNA"/>
</dbReference>
<dbReference type="PROSITE" id="PS50404">
    <property type="entry name" value="GST_NTER"/>
    <property type="match status" value="1"/>
</dbReference>
<dbReference type="Pfam" id="PF13409">
    <property type="entry name" value="GST_N_2"/>
    <property type="match status" value="1"/>
</dbReference>
<feature type="domain" description="GST N-terminal" evidence="2">
    <location>
        <begin position="18"/>
        <end position="113"/>
    </location>
</feature>